<evidence type="ECO:0000313" key="2">
    <source>
        <dbReference type="EMBL" id="TQF10654.1"/>
    </source>
</evidence>
<name>A0A540WQF5_9BACT</name>
<feature type="region of interest" description="Disordered" evidence="1">
    <location>
        <begin position="1"/>
        <end position="23"/>
    </location>
</feature>
<gene>
    <name evidence="2" type="ORF">FJV41_38305</name>
</gene>
<dbReference type="OrthoDB" id="10002585at2"/>
<dbReference type="RefSeq" id="WP_141647565.1">
    <property type="nucleotide sequence ID" value="NZ_VIFM01000239.1"/>
</dbReference>
<dbReference type="Proteomes" id="UP000315369">
    <property type="component" value="Unassembled WGS sequence"/>
</dbReference>
<evidence type="ECO:0000313" key="3">
    <source>
        <dbReference type="Proteomes" id="UP000315369"/>
    </source>
</evidence>
<dbReference type="AlphaFoldDB" id="A0A540WQF5"/>
<comment type="caution">
    <text evidence="2">The sequence shown here is derived from an EMBL/GenBank/DDBJ whole genome shotgun (WGS) entry which is preliminary data.</text>
</comment>
<organism evidence="2 3">
    <name type="scientific">Myxococcus llanfairpwllgwyngyllgogerychwyrndrobwllllantysiliogogogochensis</name>
    <dbReference type="NCBI Taxonomy" id="2590453"/>
    <lineage>
        <taxon>Bacteria</taxon>
        <taxon>Pseudomonadati</taxon>
        <taxon>Myxococcota</taxon>
        <taxon>Myxococcia</taxon>
        <taxon>Myxococcales</taxon>
        <taxon>Cystobacterineae</taxon>
        <taxon>Myxococcaceae</taxon>
        <taxon>Myxococcus</taxon>
    </lineage>
</organism>
<evidence type="ECO:0000256" key="1">
    <source>
        <dbReference type="SAM" id="MobiDB-lite"/>
    </source>
</evidence>
<dbReference type="EMBL" id="VIFM01000239">
    <property type="protein sequence ID" value="TQF10654.1"/>
    <property type="molecule type" value="Genomic_DNA"/>
</dbReference>
<reference evidence="2 3" key="1">
    <citation type="submission" date="2019-06" db="EMBL/GenBank/DDBJ databases">
        <authorList>
            <person name="Livingstone P."/>
            <person name="Whitworth D."/>
        </authorList>
    </citation>
    <scope>NUCLEOTIDE SEQUENCE [LARGE SCALE GENOMIC DNA]</scope>
    <source>
        <strain evidence="2 3">AM401</strain>
    </source>
</reference>
<protein>
    <submittedName>
        <fullName evidence="2">Uncharacterized protein</fullName>
    </submittedName>
</protein>
<keyword evidence="3" id="KW-1185">Reference proteome</keyword>
<proteinExistence type="predicted"/>
<accession>A0A540WQF5</accession>
<sequence length="72" mass="7917">MNSAPLGNCKPKTAVRKPARSRLSGPKVFDSRWAAHKEAALPEVLADGIVSHVDEDVKVDVEKRMAARPPWK</sequence>